<dbReference type="InterPro" id="IPR036779">
    <property type="entry name" value="LysM_dom_sf"/>
</dbReference>
<evidence type="ECO:0000256" key="12">
    <source>
        <dbReference type="ARBA" id="ARBA00080375"/>
    </source>
</evidence>
<proteinExistence type="inferred from homology"/>
<dbReference type="EC" id="3.2.1.14" evidence="3"/>
<evidence type="ECO:0000256" key="10">
    <source>
        <dbReference type="ARBA" id="ARBA00023326"/>
    </source>
</evidence>
<dbReference type="PROSITE" id="PS51782">
    <property type="entry name" value="LYSM"/>
    <property type="match status" value="1"/>
</dbReference>
<sequence length="496" mass="54278">MSTYTVASGDSMWAISVARGISLDALIAANPQVSVPSQIEVGQVLNIPGGDAPADPFPAPTANVPPPQEVFTLLSGGVPPPAPAAAAVQPSLPPPVGPSPGSEGFRTVGYFTNWGIYGRNYQPMDIPGNYITHILYSFANVRPDSGEVYLTDTWADVEKRYPGDSWEEPGENVYGCIKQLYLLKKHYRHLKTLLSIGGWTYSANFPVPASTETGRKTFARTAVQLLADLGFDGIDIDWEYPQDAAQAENFVRLLKETREALDAYSAQHAQGRRLLLTVAVPCGETNYKKLLMSDMDKYLDFWNLMCYDFAGSWDRKAGHMANIFPSRDVPESTPFNADEAITAYVAGGVHPKKIVFGLPLYGRAFEQTDGPGHPFQGVGEGSWESGVWDYKVLPQPGSEEVNDDDLKASWSYDRNARKMISYDTPAIVAQKADYIRKRGMGGGMWWELSGDAPVGSERSLIATTVNGLGGVGNLDHSENLLDYPASRYENLRKGFQ</sequence>
<dbReference type="GO" id="GO:0000272">
    <property type="term" value="P:polysaccharide catabolic process"/>
    <property type="evidence" value="ECO:0007669"/>
    <property type="project" value="UniProtKB-KW"/>
</dbReference>
<dbReference type="InterPro" id="IPR029070">
    <property type="entry name" value="Chitinase_insertion_sf"/>
</dbReference>
<dbReference type="SUPFAM" id="SSF51445">
    <property type="entry name" value="(Trans)glycosidases"/>
    <property type="match status" value="1"/>
</dbReference>
<dbReference type="HOGENOM" id="CLU_002833_1_3_1"/>
<dbReference type="CDD" id="cd00118">
    <property type="entry name" value="LysM"/>
    <property type="match status" value="1"/>
</dbReference>
<keyword evidence="4" id="KW-0147">Chitin-binding</keyword>
<evidence type="ECO:0000259" key="14">
    <source>
        <dbReference type="PROSITE" id="PS51782"/>
    </source>
</evidence>
<dbReference type="InterPro" id="IPR001223">
    <property type="entry name" value="Glyco_hydro18_cat"/>
</dbReference>
<comment type="similarity">
    <text evidence="2">Belongs to the glycosyl hydrolase 18 family. Chitinase class V subfamily.</text>
</comment>
<keyword evidence="9 13" id="KW-0326">Glycosidase</keyword>
<evidence type="ECO:0000256" key="7">
    <source>
        <dbReference type="ARBA" id="ARBA00023180"/>
    </source>
</evidence>
<evidence type="ECO:0000256" key="6">
    <source>
        <dbReference type="ARBA" id="ARBA00023024"/>
    </source>
</evidence>
<reference evidence="16" key="1">
    <citation type="submission" date="2010-03" db="EMBL/GenBank/DDBJ databases">
        <title>Annotation of Blastomyces dermatitidis strain ATCC 18188.</title>
        <authorList>
            <consortium name="The Broad Institute Genome Sequencing Platform"/>
            <consortium name="Broad Institute Genome Sequencing Center for Infectious Disease."/>
            <person name="Cuomo C."/>
            <person name="Klein B."/>
            <person name="Sullivan T."/>
            <person name="Heitman J."/>
            <person name="Young S."/>
            <person name="Zeng Q."/>
            <person name="Gargeya S."/>
            <person name="Alvarado L."/>
            <person name="Berlin A.M."/>
            <person name="Chapman S.B."/>
            <person name="Chen Z."/>
            <person name="Freedman E."/>
            <person name="Gellesch M."/>
            <person name="Goldberg J."/>
            <person name="Griggs A."/>
            <person name="Gujja S."/>
            <person name="Heilman E."/>
            <person name="Heiman D."/>
            <person name="Howarth C."/>
            <person name="Mehta T."/>
            <person name="Neiman D."/>
            <person name="Pearson M."/>
            <person name="Roberts A."/>
            <person name="Saif S."/>
            <person name="Shea T."/>
            <person name="Shenoy N."/>
            <person name="Sisk P."/>
            <person name="Stolte C."/>
            <person name="Sykes S."/>
            <person name="White J."/>
            <person name="Yandava C."/>
            <person name="Haas B."/>
            <person name="Nusbaum C."/>
            <person name="Birren B."/>
        </authorList>
    </citation>
    <scope>NUCLEOTIDE SEQUENCE</scope>
    <source>
        <strain evidence="16">ATCC 18188</strain>
    </source>
</reference>
<evidence type="ECO:0000256" key="8">
    <source>
        <dbReference type="ARBA" id="ARBA00023277"/>
    </source>
</evidence>
<comment type="catalytic activity">
    <reaction evidence="1">
        <text>Random endo-hydrolysis of N-acetyl-beta-D-glucosaminide (1-&gt;4)-beta-linkages in chitin and chitodextrins.</text>
        <dbReference type="EC" id="3.2.1.14"/>
    </reaction>
</comment>
<dbReference type="Gene3D" id="3.10.350.10">
    <property type="entry name" value="LysM domain"/>
    <property type="match status" value="1"/>
</dbReference>
<dbReference type="CDD" id="cd06548">
    <property type="entry name" value="GH18_chitinase"/>
    <property type="match status" value="1"/>
</dbReference>
<dbReference type="Pfam" id="PF00704">
    <property type="entry name" value="Glyco_hydro_18"/>
    <property type="match status" value="1"/>
</dbReference>
<keyword evidence="7" id="KW-0325">Glycoprotein</keyword>
<dbReference type="Proteomes" id="UP000007802">
    <property type="component" value="Unassembled WGS sequence"/>
</dbReference>
<protein>
    <recommendedName>
        <fullName evidence="11">Endochitinase 1</fullName>
        <ecNumber evidence="3">3.2.1.14</ecNumber>
    </recommendedName>
    <alternativeName>
        <fullName evidence="12">Complement-fixation antigen</fullName>
    </alternativeName>
</protein>
<dbReference type="Gene3D" id="3.10.50.10">
    <property type="match status" value="1"/>
</dbReference>
<evidence type="ECO:0000313" key="16">
    <source>
        <dbReference type="EMBL" id="EGE78905.1"/>
    </source>
</evidence>
<dbReference type="OrthoDB" id="76388at2759"/>
<dbReference type="GO" id="GO:0006032">
    <property type="term" value="P:chitin catabolic process"/>
    <property type="evidence" value="ECO:0007669"/>
    <property type="project" value="UniProtKB-KW"/>
</dbReference>
<keyword evidence="5 13" id="KW-0378">Hydrolase</keyword>
<dbReference type="InterPro" id="IPR011583">
    <property type="entry name" value="Chitinase_II/V-like_cat"/>
</dbReference>
<keyword evidence="6" id="KW-0146">Chitin degradation</keyword>
<keyword evidence="8" id="KW-0119">Carbohydrate metabolism</keyword>
<feature type="domain" description="LysM" evidence="14">
    <location>
        <begin position="2"/>
        <end position="47"/>
    </location>
</feature>
<dbReference type="InterPro" id="IPR018392">
    <property type="entry name" value="LysM"/>
</dbReference>
<dbReference type="InterPro" id="IPR050314">
    <property type="entry name" value="Glycosyl_Hydrlase_18"/>
</dbReference>
<gene>
    <name evidence="16" type="ORF">BDDG_01842</name>
</gene>
<dbReference type="SUPFAM" id="SSF54556">
    <property type="entry name" value="Chitinase insertion domain"/>
    <property type="match status" value="1"/>
</dbReference>
<dbReference type="SMART" id="SM00636">
    <property type="entry name" value="Glyco_18"/>
    <property type="match status" value="1"/>
</dbReference>
<evidence type="ECO:0000259" key="15">
    <source>
        <dbReference type="PROSITE" id="PS51910"/>
    </source>
</evidence>
<dbReference type="PANTHER" id="PTHR11177">
    <property type="entry name" value="CHITINASE"/>
    <property type="match status" value="1"/>
</dbReference>
<dbReference type="PROSITE" id="PS51910">
    <property type="entry name" value="GH18_2"/>
    <property type="match status" value="1"/>
</dbReference>
<dbReference type="FunFam" id="3.20.20.80:FF:000095">
    <property type="entry name" value="Endochitinase B1"/>
    <property type="match status" value="1"/>
</dbReference>
<dbReference type="GO" id="GO:0005576">
    <property type="term" value="C:extracellular region"/>
    <property type="evidence" value="ECO:0007669"/>
    <property type="project" value="TreeGrafter"/>
</dbReference>
<evidence type="ECO:0000256" key="13">
    <source>
        <dbReference type="RuleBase" id="RU000489"/>
    </source>
</evidence>
<evidence type="ECO:0000256" key="11">
    <source>
        <dbReference type="ARBA" id="ARBA00072353"/>
    </source>
</evidence>
<accession>F2T6U1</accession>
<dbReference type="FunFam" id="3.10.50.10:FF:000005">
    <property type="entry name" value="Endochitinase B1"/>
    <property type="match status" value="1"/>
</dbReference>
<dbReference type="EMBL" id="GG749411">
    <property type="protein sequence ID" value="EGE78905.1"/>
    <property type="molecule type" value="Genomic_DNA"/>
</dbReference>
<keyword evidence="10" id="KW-0624">Polysaccharide degradation</keyword>
<dbReference type="InterPro" id="IPR001579">
    <property type="entry name" value="Glyco_hydro_18_chit_AS"/>
</dbReference>
<evidence type="ECO:0000256" key="4">
    <source>
        <dbReference type="ARBA" id="ARBA00022669"/>
    </source>
</evidence>
<dbReference type="PROSITE" id="PS01095">
    <property type="entry name" value="GH18_1"/>
    <property type="match status" value="1"/>
</dbReference>
<name>F2T6U1_AJEDA</name>
<dbReference type="InterPro" id="IPR017853">
    <property type="entry name" value="GH"/>
</dbReference>
<feature type="domain" description="GH18" evidence="15">
    <location>
        <begin position="105"/>
        <end position="471"/>
    </location>
</feature>
<dbReference type="Gene3D" id="3.20.20.80">
    <property type="entry name" value="Glycosidases"/>
    <property type="match status" value="1"/>
</dbReference>
<evidence type="ECO:0000256" key="3">
    <source>
        <dbReference type="ARBA" id="ARBA00012729"/>
    </source>
</evidence>
<dbReference type="Pfam" id="PF01476">
    <property type="entry name" value="LysM"/>
    <property type="match status" value="1"/>
</dbReference>
<evidence type="ECO:0000256" key="2">
    <source>
        <dbReference type="ARBA" id="ARBA00008682"/>
    </source>
</evidence>
<organism evidence="16">
    <name type="scientific">Ajellomyces dermatitidis (strain ATCC 18188 / CBS 674.68)</name>
    <name type="common">Blastomyces dermatitidis</name>
    <dbReference type="NCBI Taxonomy" id="653446"/>
    <lineage>
        <taxon>Eukaryota</taxon>
        <taxon>Fungi</taxon>
        <taxon>Dikarya</taxon>
        <taxon>Ascomycota</taxon>
        <taxon>Pezizomycotina</taxon>
        <taxon>Eurotiomycetes</taxon>
        <taxon>Eurotiomycetidae</taxon>
        <taxon>Onygenales</taxon>
        <taxon>Ajellomycetaceae</taxon>
        <taxon>Blastomyces</taxon>
    </lineage>
</organism>
<dbReference type="PANTHER" id="PTHR11177:SF317">
    <property type="entry name" value="CHITINASE 12-RELATED"/>
    <property type="match status" value="1"/>
</dbReference>
<dbReference type="GO" id="GO:0008843">
    <property type="term" value="F:endochitinase activity"/>
    <property type="evidence" value="ECO:0007669"/>
    <property type="project" value="UniProtKB-EC"/>
</dbReference>
<dbReference type="SMART" id="SM00257">
    <property type="entry name" value="LysM"/>
    <property type="match status" value="1"/>
</dbReference>
<evidence type="ECO:0000256" key="5">
    <source>
        <dbReference type="ARBA" id="ARBA00022801"/>
    </source>
</evidence>
<dbReference type="AlphaFoldDB" id="F2T6U1"/>
<dbReference type="SUPFAM" id="SSF54106">
    <property type="entry name" value="LysM domain"/>
    <property type="match status" value="1"/>
</dbReference>
<evidence type="ECO:0000256" key="1">
    <source>
        <dbReference type="ARBA" id="ARBA00000822"/>
    </source>
</evidence>
<dbReference type="GO" id="GO:0008061">
    <property type="term" value="F:chitin binding"/>
    <property type="evidence" value="ECO:0007669"/>
    <property type="project" value="UniProtKB-KW"/>
</dbReference>
<evidence type="ECO:0000256" key="9">
    <source>
        <dbReference type="ARBA" id="ARBA00023295"/>
    </source>
</evidence>